<evidence type="ECO:0000313" key="2">
    <source>
        <dbReference type="Proteomes" id="UP000294604"/>
    </source>
</evidence>
<gene>
    <name evidence="1" type="ORF">CCUG60884_04236</name>
</gene>
<dbReference type="Proteomes" id="UP000294604">
    <property type="component" value="Unassembled WGS sequence"/>
</dbReference>
<organism evidence="1 2">
    <name type="scientific">Mycobacteroides salmoniphilum</name>
    <dbReference type="NCBI Taxonomy" id="404941"/>
    <lineage>
        <taxon>Bacteria</taxon>
        <taxon>Bacillati</taxon>
        <taxon>Actinomycetota</taxon>
        <taxon>Actinomycetes</taxon>
        <taxon>Mycobacteriales</taxon>
        <taxon>Mycobacteriaceae</taxon>
        <taxon>Mycobacteroides</taxon>
    </lineage>
</organism>
<sequence>MPNETTKRRALIIVSSARQLPLTQPASVPSIPIGFFHVELAQVLAEFENDYTFTFATPDGEVPQIDTNGFSIPWHATDNMTDVYADSVQQFSDPHFNIEGYRHKYAGLVERREHELQLLERHLGQLPITDPLPSTDAEVLAFRPELVRRVQALQPKPYASLPELIRKHRDASDDFSFADFDFIHAPGGHAPMVDFHKNRWLGEVLHLARENGVYISLICHAPIALTSTNWRVDETGRPIQVQDNPFLAAEVTTVGREGETGMLDQGYVHIPPGPTRLEYFVDEGLREAGFTVLTAPVPTDLILLSDTEVGLVTGNGPQTVDMQAADIRSALTS</sequence>
<dbReference type="RefSeq" id="WP_234881044.1">
    <property type="nucleotide sequence ID" value="NZ_JAPDRC010000002.1"/>
</dbReference>
<reference evidence="1 2" key="1">
    <citation type="journal article" date="2019" name="Sci. Rep.">
        <title>Extended insight into the Mycobacterium chelonae-abscessus complex through whole genome sequencing of Mycobacterium salmoniphilum outbreak and Mycobacterium salmoniphilum-like strains.</title>
        <authorList>
            <person name="Behra P.R.K."/>
            <person name="Das S."/>
            <person name="Pettersson B.M.F."/>
            <person name="Shirreff L."/>
            <person name="DuCote T."/>
            <person name="Jacobsson K.G."/>
            <person name="Ennis D.G."/>
            <person name="Kirsebom L.A."/>
        </authorList>
    </citation>
    <scope>NUCLEOTIDE SEQUENCE [LARGE SCALE GENOMIC DNA]</scope>
    <source>
        <strain evidence="1 2">CCUG 60884</strain>
    </source>
</reference>
<dbReference type="EMBL" id="PECL01000014">
    <property type="protein sequence ID" value="TEA00346.1"/>
    <property type="molecule type" value="Genomic_DNA"/>
</dbReference>
<dbReference type="InterPro" id="IPR029062">
    <property type="entry name" value="Class_I_gatase-like"/>
</dbReference>
<dbReference type="SUPFAM" id="SSF52317">
    <property type="entry name" value="Class I glutamine amidotransferase-like"/>
    <property type="match status" value="1"/>
</dbReference>
<dbReference type="AlphaFoldDB" id="A0A4V3I0E3"/>
<protein>
    <submittedName>
        <fullName evidence="1">Chaperone protein HchA</fullName>
    </submittedName>
</protein>
<evidence type="ECO:0000313" key="1">
    <source>
        <dbReference type="EMBL" id="TEA00346.1"/>
    </source>
</evidence>
<accession>A0A4V3I0E3</accession>
<proteinExistence type="predicted"/>
<dbReference type="STRING" id="404941.GCA_002013645_03485"/>
<comment type="caution">
    <text evidence="1">The sequence shown here is derived from an EMBL/GenBank/DDBJ whole genome shotgun (WGS) entry which is preliminary data.</text>
</comment>
<dbReference type="Gene3D" id="3.40.50.880">
    <property type="match status" value="1"/>
</dbReference>
<name>A0A4V3I0E3_9MYCO</name>